<organism evidence="1 2">
    <name type="scientific">Gracilimonas halophila</name>
    <dbReference type="NCBI Taxonomy" id="1834464"/>
    <lineage>
        <taxon>Bacteria</taxon>
        <taxon>Pseudomonadati</taxon>
        <taxon>Balneolota</taxon>
        <taxon>Balneolia</taxon>
        <taxon>Balneolales</taxon>
        <taxon>Balneolaceae</taxon>
        <taxon>Gracilimonas</taxon>
    </lineage>
</organism>
<dbReference type="RefSeq" id="WP_390301424.1">
    <property type="nucleotide sequence ID" value="NZ_JBHULI010000024.1"/>
</dbReference>
<sequence>MNNKNNKFTELCTGHVLKALSENEEREFQQLLAQANEEQLLLYYELKAAASELATQHPGETPSPSVKN</sequence>
<gene>
    <name evidence="1" type="ORF">ACFSVN_09335</name>
</gene>
<dbReference type="Proteomes" id="UP001597460">
    <property type="component" value="Unassembled WGS sequence"/>
</dbReference>
<dbReference type="EMBL" id="JBHULI010000024">
    <property type="protein sequence ID" value="MFD2532645.1"/>
    <property type="molecule type" value="Genomic_DNA"/>
</dbReference>
<keyword evidence="2" id="KW-1185">Reference proteome</keyword>
<proteinExistence type="predicted"/>
<reference evidence="2" key="1">
    <citation type="journal article" date="2019" name="Int. J. Syst. Evol. Microbiol.">
        <title>The Global Catalogue of Microorganisms (GCM) 10K type strain sequencing project: providing services to taxonomists for standard genome sequencing and annotation.</title>
        <authorList>
            <consortium name="The Broad Institute Genomics Platform"/>
            <consortium name="The Broad Institute Genome Sequencing Center for Infectious Disease"/>
            <person name="Wu L."/>
            <person name="Ma J."/>
        </authorList>
    </citation>
    <scope>NUCLEOTIDE SEQUENCE [LARGE SCALE GENOMIC DNA]</scope>
    <source>
        <strain evidence="2">KCTC 52042</strain>
    </source>
</reference>
<comment type="caution">
    <text evidence="1">The sequence shown here is derived from an EMBL/GenBank/DDBJ whole genome shotgun (WGS) entry which is preliminary data.</text>
</comment>
<name>A0ABW5JLN5_9BACT</name>
<accession>A0ABW5JLN5</accession>
<evidence type="ECO:0000313" key="1">
    <source>
        <dbReference type="EMBL" id="MFD2532645.1"/>
    </source>
</evidence>
<evidence type="ECO:0000313" key="2">
    <source>
        <dbReference type="Proteomes" id="UP001597460"/>
    </source>
</evidence>
<protein>
    <submittedName>
        <fullName evidence="1">Uncharacterized protein</fullName>
    </submittedName>
</protein>